<comment type="caution">
    <text evidence="2">The sequence shown here is derived from an EMBL/GenBank/DDBJ whole genome shotgun (WGS) entry which is preliminary data.</text>
</comment>
<evidence type="ECO:0000313" key="2">
    <source>
        <dbReference type="EMBL" id="MPC35628.1"/>
    </source>
</evidence>
<feature type="compositionally biased region" description="Polar residues" evidence="1">
    <location>
        <begin position="92"/>
        <end position="102"/>
    </location>
</feature>
<gene>
    <name evidence="2" type="ORF">E2C01_029054</name>
</gene>
<reference evidence="2 3" key="1">
    <citation type="submission" date="2019-05" db="EMBL/GenBank/DDBJ databases">
        <title>Another draft genome of Portunus trituberculatus and its Hox gene families provides insights of decapod evolution.</title>
        <authorList>
            <person name="Jeong J.-H."/>
            <person name="Song I."/>
            <person name="Kim S."/>
            <person name="Choi T."/>
            <person name="Kim D."/>
            <person name="Ryu S."/>
            <person name="Kim W."/>
        </authorList>
    </citation>
    <scope>NUCLEOTIDE SEQUENCE [LARGE SCALE GENOMIC DNA]</scope>
    <source>
        <tissue evidence="2">Muscle</tissue>
    </source>
</reference>
<accession>A0A5B7EQT0</accession>
<protein>
    <submittedName>
        <fullName evidence="2">Uncharacterized protein</fullName>
    </submittedName>
</protein>
<feature type="compositionally biased region" description="Pro residues" evidence="1">
    <location>
        <begin position="73"/>
        <end position="82"/>
    </location>
</feature>
<proteinExistence type="predicted"/>
<dbReference type="EMBL" id="VSRR010003314">
    <property type="protein sequence ID" value="MPC35628.1"/>
    <property type="molecule type" value="Genomic_DNA"/>
</dbReference>
<feature type="region of interest" description="Disordered" evidence="1">
    <location>
        <begin position="44"/>
        <end position="102"/>
    </location>
</feature>
<keyword evidence="3" id="KW-1185">Reference proteome</keyword>
<name>A0A5B7EQT0_PORTR</name>
<sequence>MEGGYQACSASTENITKTRVALDCSSQPGRTFSTAQFNGIQIRQQGGAGRAPRPAALRCGRLPAPDGGGRGALPPPATPTPPQGAAGRPRTTRSITLRAQSH</sequence>
<dbReference type="Proteomes" id="UP000324222">
    <property type="component" value="Unassembled WGS sequence"/>
</dbReference>
<dbReference type="AlphaFoldDB" id="A0A5B7EQT0"/>
<organism evidence="2 3">
    <name type="scientific">Portunus trituberculatus</name>
    <name type="common">Swimming crab</name>
    <name type="synonym">Neptunus trituberculatus</name>
    <dbReference type="NCBI Taxonomy" id="210409"/>
    <lineage>
        <taxon>Eukaryota</taxon>
        <taxon>Metazoa</taxon>
        <taxon>Ecdysozoa</taxon>
        <taxon>Arthropoda</taxon>
        <taxon>Crustacea</taxon>
        <taxon>Multicrustacea</taxon>
        <taxon>Malacostraca</taxon>
        <taxon>Eumalacostraca</taxon>
        <taxon>Eucarida</taxon>
        <taxon>Decapoda</taxon>
        <taxon>Pleocyemata</taxon>
        <taxon>Brachyura</taxon>
        <taxon>Eubrachyura</taxon>
        <taxon>Portunoidea</taxon>
        <taxon>Portunidae</taxon>
        <taxon>Portuninae</taxon>
        <taxon>Portunus</taxon>
    </lineage>
</organism>
<evidence type="ECO:0000313" key="3">
    <source>
        <dbReference type="Proteomes" id="UP000324222"/>
    </source>
</evidence>
<feature type="compositionally biased region" description="Low complexity" evidence="1">
    <location>
        <begin position="50"/>
        <end position="65"/>
    </location>
</feature>
<evidence type="ECO:0000256" key="1">
    <source>
        <dbReference type="SAM" id="MobiDB-lite"/>
    </source>
</evidence>